<evidence type="ECO:0000256" key="2">
    <source>
        <dbReference type="ARBA" id="ARBA00005811"/>
    </source>
</evidence>
<comment type="similarity">
    <text evidence="2 7">Belongs to the ExbD/TolR family.</text>
</comment>
<feature type="transmembrane region" description="Helical" evidence="8">
    <location>
        <begin position="20"/>
        <end position="38"/>
    </location>
</feature>
<dbReference type="RefSeq" id="WP_193931710.1">
    <property type="nucleotide sequence ID" value="NZ_CAWPMZ010000037.1"/>
</dbReference>
<comment type="caution">
    <text evidence="9">The sequence shown here is derived from an EMBL/GenBank/DDBJ whole genome shotgun (WGS) entry which is preliminary data.</text>
</comment>
<name>A0ABR9UQG3_9CHRO</name>
<protein>
    <submittedName>
        <fullName evidence="9">Biopolymer transporter ExbD</fullName>
    </submittedName>
</protein>
<dbReference type="PANTHER" id="PTHR30558:SF3">
    <property type="entry name" value="BIOPOLYMER TRANSPORT PROTEIN EXBD-RELATED"/>
    <property type="match status" value="1"/>
</dbReference>
<dbReference type="PANTHER" id="PTHR30558">
    <property type="entry name" value="EXBD MEMBRANE COMPONENT OF PMF-DRIVEN MACROMOLECULE IMPORT SYSTEM"/>
    <property type="match status" value="1"/>
</dbReference>
<comment type="subcellular location">
    <subcellularLocation>
        <location evidence="1">Cell membrane</location>
        <topology evidence="1">Single-pass membrane protein</topology>
    </subcellularLocation>
    <subcellularLocation>
        <location evidence="7">Cell membrane</location>
        <topology evidence="7">Single-pass type II membrane protein</topology>
    </subcellularLocation>
</comment>
<keyword evidence="3" id="KW-1003">Cell membrane</keyword>
<evidence type="ECO:0000256" key="5">
    <source>
        <dbReference type="ARBA" id="ARBA00022989"/>
    </source>
</evidence>
<keyword evidence="5 8" id="KW-1133">Transmembrane helix</keyword>
<keyword evidence="6 8" id="KW-0472">Membrane</keyword>
<evidence type="ECO:0000256" key="1">
    <source>
        <dbReference type="ARBA" id="ARBA00004162"/>
    </source>
</evidence>
<evidence type="ECO:0000256" key="4">
    <source>
        <dbReference type="ARBA" id="ARBA00022692"/>
    </source>
</evidence>
<organism evidence="9 10">
    <name type="scientific">Gloeocapsopsis crepidinum LEGE 06123</name>
    <dbReference type="NCBI Taxonomy" id="588587"/>
    <lineage>
        <taxon>Bacteria</taxon>
        <taxon>Bacillati</taxon>
        <taxon>Cyanobacteriota</taxon>
        <taxon>Cyanophyceae</taxon>
        <taxon>Oscillatoriophycideae</taxon>
        <taxon>Chroococcales</taxon>
        <taxon>Chroococcaceae</taxon>
        <taxon>Gloeocapsopsis</taxon>
    </lineage>
</organism>
<keyword evidence="7" id="KW-0653">Protein transport</keyword>
<gene>
    <name evidence="9" type="ORF">IQ230_09170</name>
</gene>
<evidence type="ECO:0000256" key="8">
    <source>
        <dbReference type="SAM" id="Phobius"/>
    </source>
</evidence>
<keyword evidence="7" id="KW-0813">Transport</keyword>
<dbReference type="Gene3D" id="3.30.420.270">
    <property type="match status" value="1"/>
</dbReference>
<accession>A0ABR9UQG3</accession>
<dbReference type="EMBL" id="JADEWN010000018">
    <property type="protein sequence ID" value="MBE9190526.1"/>
    <property type="molecule type" value="Genomic_DNA"/>
</dbReference>
<reference evidence="9 10" key="1">
    <citation type="submission" date="2020-10" db="EMBL/GenBank/DDBJ databases">
        <authorList>
            <person name="Castelo-Branco R."/>
            <person name="Eusebio N."/>
            <person name="Adriana R."/>
            <person name="Vieira A."/>
            <person name="Brugerolle De Fraissinette N."/>
            <person name="Rezende De Castro R."/>
            <person name="Schneider M.P."/>
            <person name="Vasconcelos V."/>
            <person name="Leao P.N."/>
        </authorList>
    </citation>
    <scope>NUCLEOTIDE SEQUENCE [LARGE SCALE GENOMIC DNA]</scope>
    <source>
        <strain evidence="9 10">LEGE 06123</strain>
    </source>
</reference>
<dbReference type="Pfam" id="PF02472">
    <property type="entry name" value="ExbD"/>
    <property type="match status" value="1"/>
</dbReference>
<dbReference type="Proteomes" id="UP000651156">
    <property type="component" value="Unassembled WGS sequence"/>
</dbReference>
<sequence length="133" mass="15021">MRFKRQQHSVIPTIDLTPMLNVMMATLAFFVLISMTLTNEQGVDIQLPVQNNAVPQQNASESLLVELNEQQILIDQQQVSKQQLLQQMQVYLQQNPQGSVLLQPSSELPYESVMQLLGEMRDLGGDRISLAID</sequence>
<proteinExistence type="inferred from homology"/>
<evidence type="ECO:0000256" key="3">
    <source>
        <dbReference type="ARBA" id="ARBA00022475"/>
    </source>
</evidence>
<evidence type="ECO:0000313" key="9">
    <source>
        <dbReference type="EMBL" id="MBE9190526.1"/>
    </source>
</evidence>
<evidence type="ECO:0000256" key="7">
    <source>
        <dbReference type="RuleBase" id="RU003879"/>
    </source>
</evidence>
<keyword evidence="10" id="KW-1185">Reference proteome</keyword>
<dbReference type="InterPro" id="IPR003400">
    <property type="entry name" value="ExbD"/>
</dbReference>
<keyword evidence="4 7" id="KW-0812">Transmembrane</keyword>
<evidence type="ECO:0000256" key="6">
    <source>
        <dbReference type="ARBA" id="ARBA00023136"/>
    </source>
</evidence>
<evidence type="ECO:0000313" key="10">
    <source>
        <dbReference type="Proteomes" id="UP000651156"/>
    </source>
</evidence>